<evidence type="ECO:0000313" key="2">
    <source>
        <dbReference type="Proteomes" id="UP000516369"/>
    </source>
</evidence>
<dbReference type="Gene3D" id="3.60.20.10">
    <property type="entry name" value="Glutamine Phosphoribosylpyrophosphate, subunit 1, domain 1"/>
    <property type="match status" value="1"/>
</dbReference>
<name>A0A7H1N525_9PROT</name>
<protein>
    <submittedName>
        <fullName evidence="1">Peptidase</fullName>
    </submittedName>
</protein>
<dbReference type="RefSeq" id="WP_190261276.1">
    <property type="nucleotide sequence ID" value="NZ_CP053923.1"/>
</dbReference>
<dbReference type="AlphaFoldDB" id="A0A7H1N525"/>
<dbReference type="PIRSF" id="PIRSF009120">
    <property type="entry name" value="UCP009120_prtse"/>
    <property type="match status" value="1"/>
</dbReference>
<gene>
    <name evidence="1" type="ORF">HQ394_17700</name>
</gene>
<dbReference type="InterPro" id="IPR029055">
    <property type="entry name" value="Ntn_hydrolases_N"/>
</dbReference>
<keyword evidence="2" id="KW-1185">Reference proteome</keyword>
<proteinExistence type="predicted"/>
<sequence>MTYCVGVILDAGMIFASDSRTHAEVDDFAKFCKMTVFERAGDRVIVLLSSGSLAGTQAVISLLKQRADAAGDALTLWNAQTMFDVANVVADAMRDIERRDGRYLADSAIRFNASFIVGGQIRGEASRLFRIYAEGNFIEAGRDTPFLQTGETKYGKPIIDRVITPSASLADAAKCVLVSFDSTMRSNLSVGMPIDLICYQRDSLNIWMRRRFDEGDAYFAALSRQWSQGVRCVFSQLTPLQWPSSVDGRPIPSADIKE</sequence>
<dbReference type="SUPFAM" id="SSF56235">
    <property type="entry name" value="N-terminal nucleophile aminohydrolases (Ntn hydrolases)"/>
    <property type="match status" value="1"/>
</dbReference>
<dbReference type="InterPro" id="IPR016545">
    <property type="entry name" value="UCP009120_prtse"/>
</dbReference>
<evidence type="ECO:0000313" key="1">
    <source>
        <dbReference type="EMBL" id="QNT70811.1"/>
    </source>
</evidence>
<organism evidence="1 2">
    <name type="scientific">Defluviicoccus vanus</name>
    <dbReference type="NCBI Taxonomy" id="111831"/>
    <lineage>
        <taxon>Bacteria</taxon>
        <taxon>Pseudomonadati</taxon>
        <taxon>Pseudomonadota</taxon>
        <taxon>Alphaproteobacteria</taxon>
        <taxon>Rhodospirillales</taxon>
        <taxon>Rhodospirillaceae</taxon>
        <taxon>Defluviicoccus</taxon>
    </lineage>
</organism>
<dbReference type="Proteomes" id="UP000516369">
    <property type="component" value="Chromosome"/>
</dbReference>
<dbReference type="KEGG" id="dvn:HQ394_17700"/>
<accession>A0A7H1N525</accession>
<dbReference type="EMBL" id="CP053923">
    <property type="protein sequence ID" value="QNT70811.1"/>
    <property type="molecule type" value="Genomic_DNA"/>
</dbReference>
<reference evidence="1 2" key="1">
    <citation type="submission" date="2020-05" db="EMBL/GenBank/DDBJ databases">
        <title>Complete closed genome sequence of Defluviicoccus vanus.</title>
        <authorList>
            <person name="Bessarab I."/>
            <person name="Arumugam K."/>
            <person name="Maszenan A.M."/>
            <person name="Seviour R.J."/>
            <person name="Williams R.B."/>
        </authorList>
    </citation>
    <scope>NUCLEOTIDE SEQUENCE [LARGE SCALE GENOMIC DNA]</scope>
    <source>
        <strain evidence="1 2">Ben 114</strain>
    </source>
</reference>